<evidence type="ECO:0000256" key="5">
    <source>
        <dbReference type="ARBA" id="ARBA00023316"/>
    </source>
</evidence>
<evidence type="ECO:0000256" key="6">
    <source>
        <dbReference type="PROSITE-ProRule" id="PRU01373"/>
    </source>
</evidence>
<evidence type="ECO:0000256" key="2">
    <source>
        <dbReference type="ARBA" id="ARBA00022679"/>
    </source>
</evidence>
<feature type="domain" description="L,D-TPase catalytic" evidence="7">
    <location>
        <begin position="350"/>
        <end position="469"/>
    </location>
</feature>
<dbReference type="InterPro" id="IPR005490">
    <property type="entry name" value="LD_TPept_cat_dom"/>
</dbReference>
<evidence type="ECO:0000256" key="3">
    <source>
        <dbReference type="ARBA" id="ARBA00022960"/>
    </source>
</evidence>
<feature type="active site" description="Nucleophile" evidence="6">
    <location>
        <position position="445"/>
    </location>
</feature>
<dbReference type="PROSITE" id="PS52029">
    <property type="entry name" value="LD_TPASE"/>
    <property type="match status" value="1"/>
</dbReference>
<keyword evidence="9" id="KW-1185">Reference proteome</keyword>
<evidence type="ECO:0000256" key="1">
    <source>
        <dbReference type="ARBA" id="ARBA00004752"/>
    </source>
</evidence>
<dbReference type="InterPro" id="IPR038063">
    <property type="entry name" value="Transpep_catalytic_dom"/>
</dbReference>
<dbReference type="Proteomes" id="UP001500339">
    <property type="component" value="Unassembled WGS sequence"/>
</dbReference>
<comment type="pathway">
    <text evidence="1 6">Cell wall biogenesis; peptidoglycan biosynthesis.</text>
</comment>
<dbReference type="Pfam" id="PF03734">
    <property type="entry name" value="YkuD"/>
    <property type="match status" value="1"/>
</dbReference>
<evidence type="ECO:0000259" key="7">
    <source>
        <dbReference type="PROSITE" id="PS52029"/>
    </source>
</evidence>
<comment type="caution">
    <text evidence="8">The sequence shown here is derived from an EMBL/GenBank/DDBJ whole genome shotgun (WGS) entry which is preliminary data.</text>
</comment>
<name>A0ABN1J271_9CLOT</name>
<sequence length="470" mass="54500">MKRNYKIFILVVFLILFSNGRVRGQEGGNKILQNSNMSFENSPVYESEITNYTIVANYRGELNYRVFLRHLDTEIVEEITNGYTLNRDGEKPFKVYIFDIKPGEYEIITFAKECNSQGVNSMELKDITINYDDYKVKKFLCVENGEPQINESILNSKPYFENSIMNLNLKTNEYYGDVQYRVFLYSENLKTWTELTKGYSNKVHSTKEYNIKTDKLKLGSYEVSMRVKKSETAGIYKDELGEYDEAKTIKFSIIKNPNGKDTNSNIPESPKITTMYVGNASETTRIMIRQKPNLNSKVIGHIYGSTQEVKVLDKIGEFYYVQVSSYGSSWETKGYIYENYIKKVTPSSLYSIIVDIGKQRVFIYKGKELIKNFICSTGVDNTPTPIGRFLVGDRGHSFGYEKGYICYDYVRINYNYLFHSVLHDLNGRIIQYEYKKLGSKASNGCIRLERDASTWIYKNIPKNTLVEIRK</sequence>
<gene>
    <name evidence="8" type="ORF">GCM10008905_23170</name>
</gene>
<feature type="active site" description="Proton donor/acceptor" evidence="6">
    <location>
        <position position="419"/>
    </location>
</feature>
<dbReference type="CDD" id="cd16913">
    <property type="entry name" value="YkuD_like"/>
    <property type="match status" value="1"/>
</dbReference>
<dbReference type="InterPro" id="IPR050979">
    <property type="entry name" value="LD-transpeptidase"/>
</dbReference>
<organism evidence="8 9">
    <name type="scientific">Clostridium malenominatum</name>
    <dbReference type="NCBI Taxonomy" id="1539"/>
    <lineage>
        <taxon>Bacteria</taxon>
        <taxon>Bacillati</taxon>
        <taxon>Bacillota</taxon>
        <taxon>Clostridia</taxon>
        <taxon>Eubacteriales</taxon>
        <taxon>Clostridiaceae</taxon>
        <taxon>Clostridium</taxon>
    </lineage>
</organism>
<dbReference type="EMBL" id="BAAACF010000002">
    <property type="protein sequence ID" value="GAA0726499.1"/>
    <property type="molecule type" value="Genomic_DNA"/>
</dbReference>
<keyword evidence="4 6" id="KW-0573">Peptidoglycan synthesis</keyword>
<dbReference type="PANTHER" id="PTHR30582">
    <property type="entry name" value="L,D-TRANSPEPTIDASE"/>
    <property type="match status" value="1"/>
</dbReference>
<reference evidence="8 9" key="1">
    <citation type="journal article" date="2019" name="Int. J. Syst. Evol. Microbiol.">
        <title>The Global Catalogue of Microorganisms (GCM) 10K type strain sequencing project: providing services to taxonomists for standard genome sequencing and annotation.</title>
        <authorList>
            <consortium name="The Broad Institute Genomics Platform"/>
            <consortium name="The Broad Institute Genome Sequencing Center for Infectious Disease"/>
            <person name="Wu L."/>
            <person name="Ma J."/>
        </authorList>
    </citation>
    <scope>NUCLEOTIDE SEQUENCE [LARGE SCALE GENOMIC DNA]</scope>
    <source>
        <strain evidence="8 9">JCM 1405</strain>
    </source>
</reference>
<protein>
    <recommendedName>
        <fullName evidence="7">L,D-TPase catalytic domain-containing protein</fullName>
    </recommendedName>
</protein>
<dbReference type="RefSeq" id="WP_343769857.1">
    <property type="nucleotide sequence ID" value="NZ_BAAACF010000002.1"/>
</dbReference>
<evidence type="ECO:0000256" key="4">
    <source>
        <dbReference type="ARBA" id="ARBA00022984"/>
    </source>
</evidence>
<keyword evidence="2" id="KW-0808">Transferase</keyword>
<evidence type="ECO:0000313" key="8">
    <source>
        <dbReference type="EMBL" id="GAA0726499.1"/>
    </source>
</evidence>
<evidence type="ECO:0000313" key="9">
    <source>
        <dbReference type="Proteomes" id="UP001500339"/>
    </source>
</evidence>
<dbReference type="PANTHER" id="PTHR30582:SF2">
    <property type="entry name" value="L,D-TRANSPEPTIDASE YCIB-RELATED"/>
    <property type="match status" value="1"/>
</dbReference>
<keyword evidence="5 6" id="KW-0961">Cell wall biogenesis/degradation</keyword>
<dbReference type="Gene3D" id="2.40.440.10">
    <property type="entry name" value="L,D-transpeptidase catalytic domain-like"/>
    <property type="match status" value="1"/>
</dbReference>
<dbReference type="SUPFAM" id="SSF141523">
    <property type="entry name" value="L,D-transpeptidase catalytic domain-like"/>
    <property type="match status" value="1"/>
</dbReference>
<proteinExistence type="predicted"/>
<dbReference type="Gene3D" id="2.30.30.40">
    <property type="entry name" value="SH3 Domains"/>
    <property type="match status" value="1"/>
</dbReference>
<accession>A0ABN1J271</accession>
<keyword evidence="3 6" id="KW-0133">Cell shape</keyword>